<dbReference type="AlphaFoldDB" id="A0A9X1ZP91"/>
<evidence type="ECO:0000256" key="1">
    <source>
        <dbReference type="ARBA" id="ARBA00006484"/>
    </source>
</evidence>
<keyword evidence="6" id="KW-1185">Reference proteome</keyword>
<dbReference type="CDD" id="cd05374">
    <property type="entry name" value="17beta-HSD-like_SDR_c"/>
    <property type="match status" value="1"/>
</dbReference>
<dbReference type="RefSeq" id="WP_249601355.1">
    <property type="nucleotide sequence ID" value="NZ_JAKHSK010000011.1"/>
</dbReference>
<accession>A0A9X1ZP91</accession>
<dbReference type="PANTHER" id="PTHR43976">
    <property type="entry name" value="SHORT CHAIN DEHYDROGENASE"/>
    <property type="match status" value="1"/>
</dbReference>
<dbReference type="PRINTS" id="PR00080">
    <property type="entry name" value="SDRFAMILY"/>
</dbReference>
<protein>
    <submittedName>
        <fullName evidence="5">SDR family oxidoreductase</fullName>
    </submittedName>
</protein>
<reference evidence="5" key="1">
    <citation type="submission" date="2022-01" db="EMBL/GenBank/DDBJ databases">
        <title>Genome sequencing of Zunongwangia sp. M21534 genome.</title>
        <authorList>
            <person name="Chen Y."/>
            <person name="Dong C."/>
            <person name="Shao Z."/>
        </authorList>
    </citation>
    <scope>NUCLEOTIDE SEQUENCE</scope>
    <source>
        <strain evidence="5">MCCC M21534</strain>
    </source>
</reference>
<comment type="caution">
    <text evidence="5">The sequence shown here is derived from an EMBL/GenBank/DDBJ whole genome shotgun (WGS) entry which is preliminary data.</text>
</comment>
<name>A0A9X1ZP91_9FLAO</name>
<dbReference type="SMART" id="SM00822">
    <property type="entry name" value="PKS_KR"/>
    <property type="match status" value="1"/>
</dbReference>
<dbReference type="InterPro" id="IPR051911">
    <property type="entry name" value="SDR_oxidoreductase"/>
</dbReference>
<dbReference type="GO" id="GO:0016491">
    <property type="term" value="F:oxidoreductase activity"/>
    <property type="evidence" value="ECO:0007669"/>
    <property type="project" value="UniProtKB-KW"/>
</dbReference>
<organism evidence="5 6">
    <name type="scientific">Zunongwangia pacifica</name>
    <dbReference type="NCBI Taxonomy" id="2911062"/>
    <lineage>
        <taxon>Bacteria</taxon>
        <taxon>Pseudomonadati</taxon>
        <taxon>Bacteroidota</taxon>
        <taxon>Flavobacteriia</taxon>
        <taxon>Flavobacteriales</taxon>
        <taxon>Flavobacteriaceae</taxon>
        <taxon>Zunongwangia</taxon>
    </lineage>
</organism>
<evidence type="ECO:0000313" key="5">
    <source>
        <dbReference type="EMBL" id="MCL6218457.1"/>
    </source>
</evidence>
<evidence type="ECO:0000313" key="6">
    <source>
        <dbReference type="Proteomes" id="UP001139521"/>
    </source>
</evidence>
<feature type="domain" description="Ketoreductase" evidence="4">
    <location>
        <begin position="5"/>
        <end position="187"/>
    </location>
</feature>
<dbReference type="InterPro" id="IPR002347">
    <property type="entry name" value="SDR_fam"/>
</dbReference>
<dbReference type="InterPro" id="IPR036291">
    <property type="entry name" value="NAD(P)-bd_dom_sf"/>
</dbReference>
<keyword evidence="2" id="KW-0560">Oxidoreductase</keyword>
<dbReference type="PROSITE" id="PS00061">
    <property type="entry name" value="ADH_SHORT"/>
    <property type="match status" value="1"/>
</dbReference>
<evidence type="ECO:0000256" key="3">
    <source>
        <dbReference type="RuleBase" id="RU000363"/>
    </source>
</evidence>
<evidence type="ECO:0000256" key="2">
    <source>
        <dbReference type="ARBA" id="ARBA00023002"/>
    </source>
</evidence>
<dbReference type="Proteomes" id="UP001139521">
    <property type="component" value="Unassembled WGS sequence"/>
</dbReference>
<dbReference type="Pfam" id="PF00106">
    <property type="entry name" value="adh_short"/>
    <property type="match status" value="1"/>
</dbReference>
<dbReference type="InterPro" id="IPR057326">
    <property type="entry name" value="KR_dom"/>
</dbReference>
<dbReference type="PANTHER" id="PTHR43976:SF16">
    <property type="entry name" value="SHORT-CHAIN DEHYDROGENASE_REDUCTASE FAMILY PROTEIN"/>
    <property type="match status" value="1"/>
</dbReference>
<dbReference type="InterPro" id="IPR020904">
    <property type="entry name" value="Sc_DH/Rdtase_CS"/>
</dbReference>
<evidence type="ECO:0000259" key="4">
    <source>
        <dbReference type="SMART" id="SM00822"/>
    </source>
</evidence>
<dbReference type="PRINTS" id="PR00081">
    <property type="entry name" value="GDHRDH"/>
</dbReference>
<dbReference type="SUPFAM" id="SSF51735">
    <property type="entry name" value="NAD(P)-binding Rossmann-fold domains"/>
    <property type="match status" value="1"/>
</dbReference>
<sequence length="279" mass="30553">MEYSKVWLITGASKGLGLALAKQLLKKGHQVAATSRTIKGLTDEFGENYSASFLPLEVDLTSEPSIKNAIALTIARFNRIDVVVNNAGFGTGGALEELTQQEIKQSFEVNFFAVIKVIQQALPYMRRQRSGHIINISSIAGFAPGTGWSVYGAAKSAINGVSEGLANELKPLGINVSIVSPGWFRTSFAKEESIYLSKTEITDYEHIRTAHSKFKSTDGNQIGDPDQVAEVLLKLVVEPNPPMNLFMGSDAYDRAWSKIESLTNTMKDWKQVSVSTDFK</sequence>
<dbReference type="EMBL" id="JAKHSK010000011">
    <property type="protein sequence ID" value="MCL6218457.1"/>
    <property type="molecule type" value="Genomic_DNA"/>
</dbReference>
<comment type="similarity">
    <text evidence="1 3">Belongs to the short-chain dehydrogenases/reductases (SDR) family.</text>
</comment>
<dbReference type="Gene3D" id="3.40.50.720">
    <property type="entry name" value="NAD(P)-binding Rossmann-like Domain"/>
    <property type="match status" value="1"/>
</dbReference>
<proteinExistence type="inferred from homology"/>
<gene>
    <name evidence="5" type="ORF">L1967_09130</name>
</gene>